<dbReference type="InterPro" id="IPR006311">
    <property type="entry name" value="TAT_signal"/>
</dbReference>
<name>A0A8J2ZFX0_9PROT</name>
<feature type="region of interest" description="Disordered" evidence="1">
    <location>
        <begin position="103"/>
        <end position="122"/>
    </location>
</feature>
<sequence length="122" mass="12318">MRIAIAGRRRFVLACAALGGPSLLAAAGPARAFRREPLAAADQAAYAAEGCPSPEGLHAALRDELAAALGDGVRSPLAEAQLRQRIEALARCPWCGCPVLGAADHGEGEADPPGPPAAPPHG</sequence>
<dbReference type="AlphaFoldDB" id="A0A8J2ZFX0"/>
<evidence type="ECO:0000313" key="3">
    <source>
        <dbReference type="EMBL" id="GGG52112.1"/>
    </source>
</evidence>
<evidence type="ECO:0000313" key="4">
    <source>
        <dbReference type="Proteomes" id="UP000597507"/>
    </source>
</evidence>
<dbReference type="RefSeq" id="WP_188904254.1">
    <property type="nucleotide sequence ID" value="NZ_BMKS01000027.1"/>
</dbReference>
<proteinExistence type="predicted"/>
<evidence type="ECO:0000256" key="2">
    <source>
        <dbReference type="SAM" id="SignalP"/>
    </source>
</evidence>
<keyword evidence="4" id="KW-1185">Reference proteome</keyword>
<feature type="signal peptide" evidence="2">
    <location>
        <begin position="1"/>
        <end position="25"/>
    </location>
</feature>
<gene>
    <name evidence="3" type="ORF">GCM10010964_44070</name>
</gene>
<protein>
    <submittedName>
        <fullName evidence="3">Uncharacterized protein</fullName>
    </submittedName>
</protein>
<dbReference type="Proteomes" id="UP000597507">
    <property type="component" value="Unassembled WGS sequence"/>
</dbReference>
<comment type="caution">
    <text evidence="3">The sequence shown here is derived from an EMBL/GenBank/DDBJ whole genome shotgun (WGS) entry which is preliminary data.</text>
</comment>
<feature type="compositionally biased region" description="Pro residues" evidence="1">
    <location>
        <begin position="112"/>
        <end position="122"/>
    </location>
</feature>
<dbReference type="PROSITE" id="PS51318">
    <property type="entry name" value="TAT"/>
    <property type="match status" value="1"/>
</dbReference>
<accession>A0A8J2ZFX0</accession>
<feature type="chain" id="PRO_5035321779" evidence="2">
    <location>
        <begin position="26"/>
        <end position="122"/>
    </location>
</feature>
<reference evidence="3 4" key="1">
    <citation type="journal article" date="2014" name="Int. J. Syst. Evol. Microbiol.">
        <title>Complete genome sequence of Corynebacterium casei LMG S-19264T (=DSM 44701T), isolated from a smear-ripened cheese.</title>
        <authorList>
            <consortium name="US DOE Joint Genome Institute (JGI-PGF)"/>
            <person name="Walter F."/>
            <person name="Albersmeier A."/>
            <person name="Kalinowski J."/>
            <person name="Ruckert C."/>
        </authorList>
    </citation>
    <scope>NUCLEOTIDE SEQUENCE [LARGE SCALE GENOMIC DNA]</scope>
    <source>
        <strain evidence="3 4">CGMCC 1.16330</strain>
    </source>
</reference>
<dbReference type="EMBL" id="BMKS01000027">
    <property type="protein sequence ID" value="GGG52112.1"/>
    <property type="molecule type" value="Genomic_DNA"/>
</dbReference>
<evidence type="ECO:0000256" key="1">
    <source>
        <dbReference type="SAM" id="MobiDB-lite"/>
    </source>
</evidence>
<keyword evidence="2" id="KW-0732">Signal</keyword>
<organism evidence="3 4">
    <name type="scientific">Caldovatus sediminis</name>
    <dbReference type="NCBI Taxonomy" id="2041189"/>
    <lineage>
        <taxon>Bacteria</taxon>
        <taxon>Pseudomonadati</taxon>
        <taxon>Pseudomonadota</taxon>
        <taxon>Alphaproteobacteria</taxon>
        <taxon>Acetobacterales</taxon>
        <taxon>Roseomonadaceae</taxon>
        <taxon>Caldovatus</taxon>
    </lineage>
</organism>